<comment type="caution">
    <text evidence="3">The sequence shown here is derived from an EMBL/GenBank/DDBJ whole genome shotgun (WGS) entry which is preliminary data.</text>
</comment>
<feature type="transmembrane region" description="Helical" evidence="2">
    <location>
        <begin position="76"/>
        <end position="108"/>
    </location>
</feature>
<feature type="transmembrane region" description="Helical" evidence="2">
    <location>
        <begin position="32"/>
        <end position="55"/>
    </location>
</feature>
<feature type="region of interest" description="Disordered" evidence="1">
    <location>
        <begin position="1"/>
        <end position="20"/>
    </location>
</feature>
<dbReference type="eggNOG" id="COG3671">
    <property type="taxonomic scope" value="Bacteria"/>
</dbReference>
<keyword evidence="2" id="KW-0812">Transmembrane</keyword>
<proteinExistence type="predicted"/>
<dbReference type="EMBL" id="JMQM01000001">
    <property type="protein sequence ID" value="KFB10995.1"/>
    <property type="molecule type" value="Genomic_DNA"/>
</dbReference>
<dbReference type="RefSeq" id="WP_036482442.1">
    <property type="nucleotide sequence ID" value="NZ_JMQM01000001.1"/>
</dbReference>
<evidence type="ECO:0000256" key="2">
    <source>
        <dbReference type="SAM" id="Phobius"/>
    </source>
</evidence>
<organism evidence="3 4">
    <name type="scientific">Nitratireductor basaltis</name>
    <dbReference type="NCBI Taxonomy" id="472175"/>
    <lineage>
        <taxon>Bacteria</taxon>
        <taxon>Pseudomonadati</taxon>
        <taxon>Pseudomonadota</taxon>
        <taxon>Alphaproteobacteria</taxon>
        <taxon>Hyphomicrobiales</taxon>
        <taxon>Phyllobacteriaceae</taxon>
        <taxon>Nitratireductor</taxon>
    </lineage>
</organism>
<evidence type="ECO:0000313" key="3">
    <source>
        <dbReference type="EMBL" id="KFB10995.1"/>
    </source>
</evidence>
<reference evidence="3 4" key="1">
    <citation type="submission" date="2014-05" db="EMBL/GenBank/DDBJ databases">
        <title>Draft Genome Sequence of Nitratireductor basaltis Strain UMTGB225, A Marine Bacterium Isolated from Green Barrel Tunicate.</title>
        <authorList>
            <person name="Gan H.Y."/>
        </authorList>
    </citation>
    <scope>NUCLEOTIDE SEQUENCE [LARGE SCALE GENOMIC DNA]</scope>
    <source>
        <strain evidence="3 4">UMTGB225</strain>
    </source>
</reference>
<accession>A0A084UDF9</accession>
<dbReference type="AlphaFoldDB" id="A0A084UDF9"/>
<dbReference type="STRING" id="472175.EL18_02036"/>
<name>A0A084UDF9_9HYPH</name>
<keyword evidence="4" id="KW-1185">Reference proteome</keyword>
<dbReference type="PATRIC" id="fig|472175.3.peg.2044"/>
<dbReference type="Proteomes" id="UP000053675">
    <property type="component" value="Unassembled WGS sequence"/>
</dbReference>
<keyword evidence="2" id="KW-1133">Transmembrane helix</keyword>
<evidence type="ECO:0000256" key="1">
    <source>
        <dbReference type="SAM" id="MobiDB-lite"/>
    </source>
</evidence>
<protein>
    <recommendedName>
        <fullName evidence="5">Transmembrane protein</fullName>
    </recommendedName>
</protein>
<gene>
    <name evidence="3" type="ORF">EL18_02036</name>
</gene>
<dbReference type="OrthoDB" id="5405464at2"/>
<evidence type="ECO:0008006" key="5">
    <source>
        <dbReference type="Google" id="ProtNLM"/>
    </source>
</evidence>
<sequence length="131" mass="14693">MSDINNPNPSPERAPERKTDRWLEPGPTNIQVIYILYLASFVIGITALVGIVLAYMNRGKAEGWVESHYTWAIRTFWIGLLFGFISMILMVVGIGFLLMFAVAVWAVIRIVIGLKAVSNNEPIANPQSWML</sequence>
<evidence type="ECO:0000313" key="4">
    <source>
        <dbReference type="Proteomes" id="UP000053675"/>
    </source>
</evidence>
<keyword evidence="2" id="KW-0472">Membrane</keyword>